<protein>
    <recommendedName>
        <fullName evidence="6">GDSL family lipase</fullName>
    </recommendedName>
</protein>
<dbReference type="STRING" id="1792845.BC343_23225"/>
<feature type="chain" id="PRO_5012910557" description="GDSL family lipase" evidence="1">
    <location>
        <begin position="22"/>
        <end position="368"/>
    </location>
</feature>
<dbReference type="PANTHER" id="PTHR37834:SF2">
    <property type="entry name" value="ESTERASE, SGNH HYDROLASE-TYPE"/>
    <property type="match status" value="1"/>
</dbReference>
<dbReference type="OrthoDB" id="9801375at2"/>
<dbReference type="Gene3D" id="2.60.120.260">
    <property type="entry name" value="Galactose-binding domain-like"/>
    <property type="match status" value="1"/>
</dbReference>
<feature type="signal peptide" evidence="1">
    <location>
        <begin position="1"/>
        <end position="21"/>
    </location>
</feature>
<dbReference type="Gene3D" id="3.40.50.1110">
    <property type="entry name" value="SGNH hydrolase"/>
    <property type="match status" value="1"/>
</dbReference>
<dbReference type="SUPFAM" id="SSF52266">
    <property type="entry name" value="SGNH hydrolase"/>
    <property type="match status" value="1"/>
</dbReference>
<comment type="caution">
    <text evidence="4">The sequence shown here is derived from an EMBL/GenBank/DDBJ whole genome shotgun (WGS) entry which is preliminary data.</text>
</comment>
<organism evidence="4 5">
    <name type="scientific">Mucilaginibacter pedocola</name>
    <dbReference type="NCBI Taxonomy" id="1792845"/>
    <lineage>
        <taxon>Bacteria</taxon>
        <taxon>Pseudomonadati</taxon>
        <taxon>Bacteroidota</taxon>
        <taxon>Sphingobacteriia</taxon>
        <taxon>Sphingobacteriales</taxon>
        <taxon>Sphingobacteriaceae</taxon>
        <taxon>Mucilaginibacter</taxon>
    </lineage>
</organism>
<dbReference type="InterPro" id="IPR052762">
    <property type="entry name" value="PCW_deacetylase/CE"/>
</dbReference>
<evidence type="ECO:0008006" key="6">
    <source>
        <dbReference type="Google" id="ProtNLM"/>
    </source>
</evidence>
<gene>
    <name evidence="4" type="ORF">BC343_23225</name>
</gene>
<dbReference type="GO" id="GO:0052689">
    <property type="term" value="F:carboxylic ester hydrolase activity"/>
    <property type="evidence" value="ECO:0007669"/>
    <property type="project" value="InterPro"/>
</dbReference>
<dbReference type="AlphaFoldDB" id="A0A1S9PJW3"/>
<proteinExistence type="predicted"/>
<dbReference type="CDD" id="cd01831">
    <property type="entry name" value="Endoglucanase_E_like"/>
    <property type="match status" value="1"/>
</dbReference>
<dbReference type="InterPro" id="IPR013830">
    <property type="entry name" value="SGNH_hydro"/>
</dbReference>
<evidence type="ECO:0000256" key="1">
    <source>
        <dbReference type="SAM" id="SignalP"/>
    </source>
</evidence>
<dbReference type="RefSeq" id="WP_078347198.1">
    <property type="nucleotide sequence ID" value="NZ_MBTF01000004.1"/>
</dbReference>
<evidence type="ECO:0000259" key="2">
    <source>
        <dbReference type="Pfam" id="PF13472"/>
    </source>
</evidence>
<reference evidence="4 5" key="1">
    <citation type="submission" date="2016-07" db="EMBL/GenBank/DDBJ databases">
        <title>Genomic analysis of zinc-resistant bacterium Mucilaginibacter pedocola TBZ30.</title>
        <authorList>
            <person name="Huang J."/>
            <person name="Tang J."/>
        </authorList>
    </citation>
    <scope>NUCLEOTIDE SEQUENCE [LARGE SCALE GENOMIC DNA]</scope>
    <source>
        <strain evidence="4 5">TBZ30</strain>
    </source>
</reference>
<dbReference type="Proteomes" id="UP000189739">
    <property type="component" value="Unassembled WGS sequence"/>
</dbReference>
<dbReference type="InterPro" id="IPR037461">
    <property type="entry name" value="CtCE2-like_dom"/>
</dbReference>
<name>A0A1S9PJW3_9SPHI</name>
<evidence type="ECO:0000259" key="3">
    <source>
        <dbReference type="Pfam" id="PF17996"/>
    </source>
</evidence>
<dbReference type="InterPro" id="IPR036514">
    <property type="entry name" value="SGNH_hydro_sf"/>
</dbReference>
<dbReference type="Pfam" id="PF17996">
    <property type="entry name" value="CE2_N"/>
    <property type="match status" value="1"/>
</dbReference>
<sequence>MNKRICTILSVFLTLSSLASANAAPFAKTDTLYAAKLKPYGRYLFNKQRKLELISSAVHFGFSFNGTKCAIYTELPDTNGHSYLQYELDGVYQKRVRIGGSANQPLVINASAGNHTVWVYKTTEATTGAVIISKVAADKVAPLSVTNAPLIEFIGNSITCGAAADASDVVCGGGDYIDQHNAYMAYGPRVARALNTNYILTSVSGIGVYRTWNMDGLSMPQVYENTDLQLNSSNKWNFSQYSPKIVSIALGTNDMSKGDGVHARAPFDTTTFTNKYVKFVQLVKSKYPKAQIALLSSPMIKGKERIVLQNCLTAIKAKVDALYPTDKKVATFFFEPMEPHGCSAHPSVEDHAILADQLKPFFAGLLKE</sequence>
<evidence type="ECO:0000313" key="5">
    <source>
        <dbReference type="Proteomes" id="UP000189739"/>
    </source>
</evidence>
<keyword evidence="1" id="KW-0732">Signal</keyword>
<keyword evidence="5" id="KW-1185">Reference proteome</keyword>
<dbReference type="InterPro" id="IPR040794">
    <property type="entry name" value="CE2_N"/>
</dbReference>
<dbReference type="PANTHER" id="PTHR37834">
    <property type="entry name" value="GDSL-LIKE LIPASE/ACYLHYDROLASE DOMAIN PROTEIN (AFU_ORTHOLOGUE AFUA_2G00620)"/>
    <property type="match status" value="1"/>
</dbReference>
<dbReference type="Pfam" id="PF13472">
    <property type="entry name" value="Lipase_GDSL_2"/>
    <property type="match status" value="1"/>
</dbReference>
<feature type="domain" description="SGNH hydrolase-type esterase" evidence="2">
    <location>
        <begin position="153"/>
        <end position="293"/>
    </location>
</feature>
<feature type="domain" description="Carbohydrate esterase 2 N-terminal" evidence="3">
    <location>
        <begin position="41"/>
        <end position="139"/>
    </location>
</feature>
<accession>A0A1S9PJW3</accession>
<dbReference type="EMBL" id="MBTF01000004">
    <property type="protein sequence ID" value="OOQ60878.1"/>
    <property type="molecule type" value="Genomic_DNA"/>
</dbReference>
<evidence type="ECO:0000313" key="4">
    <source>
        <dbReference type="EMBL" id="OOQ60878.1"/>
    </source>
</evidence>